<dbReference type="EC" id="5.4.2.8" evidence="9"/>
<reference evidence="9 10" key="1">
    <citation type="journal article" date="2015" name="Genome Announc.">
        <title>Complete Genome Sequence of Corynebacterium kutscheri DSM 20755, a Corynebacterial Type Strain with Remarkably Low G+C Content of Chromosomal DNA.</title>
        <authorList>
            <person name="Ruckert C."/>
            <person name="Albersmeier A."/>
            <person name="Winkler A."/>
            <person name="Tauch A."/>
        </authorList>
    </citation>
    <scope>NUCLEOTIDE SEQUENCE [LARGE SCALE GENOMIC DNA]</scope>
    <source>
        <strain evidence="9 10">DSM 20755</strain>
    </source>
</reference>
<accession>A0A0F6QYM8</accession>
<keyword evidence="2" id="KW-0597">Phosphoprotein</keyword>
<keyword evidence="3" id="KW-0479">Metal-binding</keyword>
<dbReference type="GO" id="GO:0008973">
    <property type="term" value="F:phosphopentomutase activity"/>
    <property type="evidence" value="ECO:0007669"/>
    <property type="project" value="TreeGrafter"/>
</dbReference>
<dbReference type="PANTHER" id="PTHR45745">
    <property type="entry name" value="PHOSPHOMANNOMUTASE 45A"/>
    <property type="match status" value="1"/>
</dbReference>
<protein>
    <submittedName>
        <fullName evidence="9">Phosphomannomutase</fullName>
        <ecNumber evidence="9">5.4.2.8</ecNumber>
    </submittedName>
</protein>
<feature type="domain" description="Alpha-D-phosphohexomutase alpha/beta/alpha" evidence="8">
    <location>
        <begin position="307"/>
        <end position="416"/>
    </location>
</feature>
<dbReference type="Gene3D" id="3.30.310.50">
    <property type="entry name" value="Alpha-D-phosphohexomutase, C-terminal domain"/>
    <property type="match status" value="1"/>
</dbReference>
<gene>
    <name evidence="9" type="ORF">UL82_02235</name>
</gene>
<evidence type="ECO:0000256" key="3">
    <source>
        <dbReference type="ARBA" id="ARBA00022723"/>
    </source>
</evidence>
<dbReference type="AlphaFoldDB" id="A0A0F6QYM8"/>
<dbReference type="HOGENOM" id="CLU_016950_0_2_11"/>
<sequence>MTARLTFGTAGLRAPIGPAEHQMNVQQVSRISSAVATWLAKQAAQHPHEHPAFPENELSGIHSSFRHEDSAPRVVVGYDARYGSHAFVTAAAEVFAGAGFEVFLMPTPTPTPMVPWLIKQWDLSGGIQITASHNSAADNGYKVYMANGRQLCSEGAHEIEKLLESTPAATDIPRVFVRPAPDMSRRYIDDCVNLIVPEQSDLLRVNAERSQIKIAFSAMHGVGGRTLKHSLQVAGFAQVFPLAEQLHPDPSFPTVNFPNPEEPEAVRALLEFGQHVCADILIALDPDADRCAVGIRKHNGDYVMLRGDETGPLLATHLVPEYTGQGKRPVVSTTFVSSQLLESIALDKGWDFRTTLTGFKNLMNAADQVDYACEESVGIAPAPQLVDDKDGIITALYICAWAAELKARGLTLGDEMDLLYRRYGIFAGKQIAFRTGHPEELISALEKNMPHTLGGITITRCPFNAPLAVIHLRGTNEQAQLRILARASGTESKAKVYVEVSQTDTMDTARAILHTVVEEMTKHLAQL</sequence>
<evidence type="ECO:0000313" key="9">
    <source>
        <dbReference type="EMBL" id="AKE40672.1"/>
    </source>
</evidence>
<dbReference type="InterPro" id="IPR036900">
    <property type="entry name" value="A-D-PHexomutase_C_sf"/>
</dbReference>
<keyword evidence="4" id="KW-0460">Magnesium</keyword>
<organism evidence="9 10">
    <name type="scientific">Corynebacterium kutscheri</name>
    <dbReference type="NCBI Taxonomy" id="35755"/>
    <lineage>
        <taxon>Bacteria</taxon>
        <taxon>Bacillati</taxon>
        <taxon>Actinomycetota</taxon>
        <taxon>Actinomycetes</taxon>
        <taxon>Mycobacteriales</taxon>
        <taxon>Corynebacteriaceae</taxon>
        <taxon>Corynebacterium</taxon>
    </lineage>
</organism>
<dbReference type="GO" id="GO:0005975">
    <property type="term" value="P:carbohydrate metabolic process"/>
    <property type="evidence" value="ECO:0007669"/>
    <property type="project" value="InterPro"/>
</dbReference>
<dbReference type="PRINTS" id="PR00509">
    <property type="entry name" value="PGMPMM"/>
</dbReference>
<dbReference type="Proteomes" id="UP000033457">
    <property type="component" value="Chromosome"/>
</dbReference>
<dbReference type="InterPro" id="IPR005841">
    <property type="entry name" value="Alpha-D-phosphohexomutase_SF"/>
</dbReference>
<evidence type="ECO:0000256" key="4">
    <source>
        <dbReference type="ARBA" id="ARBA00022842"/>
    </source>
</evidence>
<dbReference type="GO" id="GO:0046872">
    <property type="term" value="F:metal ion binding"/>
    <property type="evidence" value="ECO:0007669"/>
    <property type="project" value="UniProtKB-KW"/>
</dbReference>
<dbReference type="Pfam" id="PF02878">
    <property type="entry name" value="PGM_PMM_I"/>
    <property type="match status" value="1"/>
</dbReference>
<evidence type="ECO:0000256" key="2">
    <source>
        <dbReference type="ARBA" id="ARBA00022553"/>
    </source>
</evidence>
<evidence type="ECO:0000259" key="6">
    <source>
        <dbReference type="Pfam" id="PF02878"/>
    </source>
</evidence>
<feature type="domain" description="Alpha-D-phosphohexomutase alpha/beta/alpha" evidence="6">
    <location>
        <begin position="59"/>
        <end position="165"/>
    </location>
</feature>
<dbReference type="InterPro" id="IPR016055">
    <property type="entry name" value="A-D-PHexomutase_a/b/a-I/II/III"/>
</dbReference>
<keyword evidence="5 9" id="KW-0413">Isomerase</keyword>
<dbReference type="Pfam" id="PF02879">
    <property type="entry name" value="PGM_PMM_II"/>
    <property type="match status" value="1"/>
</dbReference>
<dbReference type="Gene3D" id="3.40.120.10">
    <property type="entry name" value="Alpha-D-Glucose-1,6-Bisphosphate, subunit A, domain 3"/>
    <property type="match status" value="3"/>
</dbReference>
<dbReference type="GO" id="GO:0006166">
    <property type="term" value="P:purine ribonucleoside salvage"/>
    <property type="evidence" value="ECO:0007669"/>
    <property type="project" value="TreeGrafter"/>
</dbReference>
<name>A0A0F6QYM8_9CORY</name>
<proteinExistence type="inferred from homology"/>
<dbReference type="KEGG" id="cku:UL82_02235"/>
<evidence type="ECO:0000259" key="7">
    <source>
        <dbReference type="Pfam" id="PF02879"/>
    </source>
</evidence>
<dbReference type="Pfam" id="PF02880">
    <property type="entry name" value="PGM_PMM_III"/>
    <property type="match status" value="1"/>
</dbReference>
<dbReference type="STRING" id="35755.UL82_02235"/>
<dbReference type="InterPro" id="IPR005846">
    <property type="entry name" value="A-D-PHexomutase_a/b/a-III"/>
</dbReference>
<comment type="similarity">
    <text evidence="1">Belongs to the phosphohexose mutase family.</text>
</comment>
<dbReference type="InterPro" id="IPR005844">
    <property type="entry name" value="A-D-PHexomutase_a/b/a-I"/>
</dbReference>
<evidence type="ECO:0000259" key="8">
    <source>
        <dbReference type="Pfam" id="PF02880"/>
    </source>
</evidence>
<dbReference type="PANTHER" id="PTHR45745:SF1">
    <property type="entry name" value="PHOSPHOGLUCOMUTASE 2B-RELATED"/>
    <property type="match status" value="1"/>
</dbReference>
<dbReference type="SUPFAM" id="SSF55957">
    <property type="entry name" value="Phosphoglucomutase, C-terminal domain"/>
    <property type="match status" value="1"/>
</dbReference>
<evidence type="ECO:0000256" key="5">
    <source>
        <dbReference type="ARBA" id="ARBA00023235"/>
    </source>
</evidence>
<dbReference type="CDD" id="cd05799">
    <property type="entry name" value="PGM2"/>
    <property type="match status" value="1"/>
</dbReference>
<dbReference type="SUPFAM" id="SSF53738">
    <property type="entry name" value="Phosphoglucomutase, first 3 domains"/>
    <property type="match status" value="3"/>
</dbReference>
<dbReference type="EMBL" id="CP011312">
    <property type="protein sequence ID" value="AKE40672.1"/>
    <property type="molecule type" value="Genomic_DNA"/>
</dbReference>
<feature type="domain" description="Alpha-D-phosphohexomutase alpha/beta/alpha" evidence="7">
    <location>
        <begin position="187"/>
        <end position="294"/>
    </location>
</feature>
<dbReference type="GO" id="GO:0004615">
    <property type="term" value="F:phosphomannomutase activity"/>
    <property type="evidence" value="ECO:0007669"/>
    <property type="project" value="UniProtKB-EC"/>
</dbReference>
<dbReference type="InterPro" id="IPR005845">
    <property type="entry name" value="A-D-PHexomutase_a/b/a-II"/>
</dbReference>
<evidence type="ECO:0000313" key="10">
    <source>
        <dbReference type="Proteomes" id="UP000033457"/>
    </source>
</evidence>
<keyword evidence="10" id="KW-1185">Reference proteome</keyword>
<evidence type="ECO:0000256" key="1">
    <source>
        <dbReference type="ARBA" id="ARBA00010231"/>
    </source>
</evidence>